<dbReference type="EMBL" id="VTPU01000023">
    <property type="protein sequence ID" value="TZG31960.1"/>
    <property type="molecule type" value="Genomic_DNA"/>
</dbReference>
<dbReference type="InterPro" id="IPR004843">
    <property type="entry name" value="Calcineurin-like_PHP"/>
</dbReference>
<dbReference type="PANTHER" id="PTHR42988">
    <property type="entry name" value="PHOSPHOHYDROLASE"/>
    <property type="match status" value="1"/>
</dbReference>
<dbReference type="GO" id="GO:0016787">
    <property type="term" value="F:hydrolase activity"/>
    <property type="evidence" value="ECO:0007669"/>
    <property type="project" value="UniProtKB-KW"/>
</dbReference>
<dbReference type="Pfam" id="PF00149">
    <property type="entry name" value="Metallophos"/>
    <property type="match status" value="1"/>
</dbReference>
<dbReference type="InterPro" id="IPR050884">
    <property type="entry name" value="CNP_phosphodiesterase-III"/>
</dbReference>
<gene>
    <name evidence="6" type="ORF">FZZ93_16830</name>
</gene>
<evidence type="ECO:0000256" key="2">
    <source>
        <dbReference type="ARBA" id="ARBA00022801"/>
    </source>
</evidence>
<evidence type="ECO:0000313" key="6">
    <source>
        <dbReference type="EMBL" id="TZG31960.1"/>
    </source>
</evidence>
<accession>A0A5D9CLM8</accession>
<dbReference type="GO" id="GO:0046872">
    <property type="term" value="F:metal ion binding"/>
    <property type="evidence" value="ECO:0007669"/>
    <property type="project" value="UniProtKB-KW"/>
</dbReference>
<name>A0A5D9CLM8_HALER</name>
<dbReference type="SUPFAM" id="SSF56300">
    <property type="entry name" value="Metallo-dependent phosphatases"/>
    <property type="match status" value="1"/>
</dbReference>
<feature type="domain" description="Calcineurin-like phosphoesterase" evidence="5">
    <location>
        <begin position="20"/>
        <end position="202"/>
    </location>
</feature>
<dbReference type="OrthoDB" id="9784378at2"/>
<keyword evidence="2" id="KW-0378">Hydrolase</keyword>
<keyword evidence="7" id="KW-1185">Reference proteome</keyword>
<protein>
    <submittedName>
        <fullName evidence="6">Phosphodiesterase</fullName>
    </submittedName>
</protein>
<evidence type="ECO:0000256" key="3">
    <source>
        <dbReference type="ARBA" id="ARBA00023004"/>
    </source>
</evidence>
<evidence type="ECO:0000256" key="4">
    <source>
        <dbReference type="ARBA" id="ARBA00025742"/>
    </source>
</evidence>
<dbReference type="Proteomes" id="UP000324260">
    <property type="component" value="Unassembled WGS sequence"/>
</dbReference>
<dbReference type="Gene3D" id="3.60.21.10">
    <property type="match status" value="1"/>
</dbReference>
<evidence type="ECO:0000259" key="5">
    <source>
        <dbReference type="Pfam" id="PF00149"/>
    </source>
</evidence>
<keyword evidence="3" id="KW-0408">Iron</keyword>
<comment type="similarity">
    <text evidence="4">Belongs to the cyclic nucleotide phosphodiesterase class-III family.</text>
</comment>
<evidence type="ECO:0000256" key="1">
    <source>
        <dbReference type="ARBA" id="ARBA00022723"/>
    </source>
</evidence>
<sequence>MAGSRPGTWPFHRSARIALMRLIQISDCHLHADPAARSRIGIPHHQFVRVIEAVASWRPDMVLVTGDVSQDETAASYALAARELARLDCPWYWLPGNHDEPARMAECRAFEDSVTLGQRRLLLLDTQIPGQTHGALGAARLEALAERLAEDDRPTLIAMHHPPIGVGSRWVDALGLVDAEAFWEVLATHERIEAILCGHIHQAFEYHRATPHGDVPVYACPATSDQFLPGAETFAVDAAALPGFRVLDLDDGLSTRVERVAF</sequence>
<dbReference type="AlphaFoldDB" id="A0A5D9CLM8"/>
<reference evidence="6 7" key="1">
    <citation type="submission" date="2019-08" db="EMBL/GenBank/DDBJ databases">
        <title>Draft Genome Sequence of Halomonas eurihalina Isolated from Preserved Hide-surface.</title>
        <authorList>
            <person name="Hussain S.A."/>
            <person name="Xu A."/>
            <person name="Sarker M."/>
            <person name="Sommers C."/>
        </authorList>
    </citation>
    <scope>NUCLEOTIDE SEQUENCE [LARGE SCALE GENOMIC DNA]</scope>
    <source>
        <strain evidence="6 7">MS1</strain>
    </source>
</reference>
<dbReference type="InterPro" id="IPR029052">
    <property type="entry name" value="Metallo-depent_PP-like"/>
</dbReference>
<dbReference type="PANTHER" id="PTHR42988:SF2">
    <property type="entry name" value="CYCLIC NUCLEOTIDE PHOSPHODIESTERASE CBUA0032-RELATED"/>
    <property type="match status" value="1"/>
</dbReference>
<evidence type="ECO:0000313" key="7">
    <source>
        <dbReference type="Proteomes" id="UP000324260"/>
    </source>
</evidence>
<keyword evidence="1" id="KW-0479">Metal-binding</keyword>
<organism evidence="6 7">
    <name type="scientific">Halomonas eurihalina</name>
    <dbReference type="NCBI Taxonomy" id="42566"/>
    <lineage>
        <taxon>Bacteria</taxon>
        <taxon>Pseudomonadati</taxon>
        <taxon>Pseudomonadota</taxon>
        <taxon>Gammaproteobacteria</taxon>
        <taxon>Oceanospirillales</taxon>
        <taxon>Halomonadaceae</taxon>
        <taxon>Halomonas</taxon>
    </lineage>
</organism>
<comment type="caution">
    <text evidence="6">The sequence shown here is derived from an EMBL/GenBank/DDBJ whole genome shotgun (WGS) entry which is preliminary data.</text>
</comment>
<proteinExistence type="inferred from homology"/>